<accession>R0ELH0</accession>
<reference evidence="1 2" key="1">
    <citation type="journal article" date="2013" name="Genome Announc.">
        <title>Draft Genome Sequence for Caulobacter sp. Strain OR37, a Bacterium Tolerant to Heavy Metals.</title>
        <authorList>
            <person name="Utturkar S.M."/>
            <person name="Bollmann A."/>
            <person name="Brzoska R.M."/>
            <person name="Klingeman D.M."/>
            <person name="Epstein S.E."/>
            <person name="Palumbo A.V."/>
            <person name="Brown S.D."/>
        </authorList>
    </citation>
    <scope>NUCLEOTIDE SEQUENCE [LARGE SCALE GENOMIC DNA]</scope>
    <source>
        <strain evidence="1 2">OR37</strain>
    </source>
</reference>
<dbReference type="RefSeq" id="WP_004619564.1">
    <property type="nucleotide sequence ID" value="NZ_APMP01000011.1"/>
</dbReference>
<sequence length="66" mass="6227" precursor="true">MQLSAASPVTRYVPAPAGAASDASAKIADLTALAAAQTNQKMAAAAGAALGQATSDLAGALVDISA</sequence>
<proteinExistence type="predicted"/>
<keyword evidence="2" id="KW-1185">Reference proteome</keyword>
<protein>
    <submittedName>
        <fullName evidence="1">Uncharacterized protein</fullName>
    </submittedName>
</protein>
<organism evidence="1 2">
    <name type="scientific">Caulobacter vibrioides OR37</name>
    <dbReference type="NCBI Taxonomy" id="1292034"/>
    <lineage>
        <taxon>Bacteria</taxon>
        <taxon>Pseudomonadati</taxon>
        <taxon>Pseudomonadota</taxon>
        <taxon>Alphaproteobacteria</taxon>
        <taxon>Caulobacterales</taxon>
        <taxon>Caulobacteraceae</taxon>
        <taxon>Caulobacter</taxon>
    </lineage>
</organism>
<gene>
    <name evidence="1" type="ORF">OR37_02204</name>
</gene>
<dbReference type="EMBL" id="APMP01000011">
    <property type="protein sequence ID" value="ENZ81967.1"/>
    <property type="molecule type" value="Genomic_DNA"/>
</dbReference>
<dbReference type="AlphaFoldDB" id="R0ELH0"/>
<dbReference type="PATRIC" id="fig|1292034.3.peg.2190"/>
<evidence type="ECO:0000313" key="1">
    <source>
        <dbReference type="EMBL" id="ENZ81967.1"/>
    </source>
</evidence>
<name>R0ELH0_CAUVI</name>
<comment type="caution">
    <text evidence="1">The sequence shown here is derived from an EMBL/GenBank/DDBJ whole genome shotgun (WGS) entry which is preliminary data.</text>
</comment>
<dbReference type="Proteomes" id="UP000013063">
    <property type="component" value="Unassembled WGS sequence"/>
</dbReference>
<evidence type="ECO:0000313" key="2">
    <source>
        <dbReference type="Proteomes" id="UP000013063"/>
    </source>
</evidence>